<accession>A0A9P3M287</accession>
<dbReference type="OrthoDB" id="2394524at2759"/>
<sequence>MGTSSSKWSPTRMDGFSLEMVYPTTPLIITEEQRPAFIAFLAALTTGGSRTILITGKADVELSLSITDALSAIPIPFGLKAPTVATKIIPLLGVGISTPITVKGMHNLGGVAHGNLDTLSTIQISATGERSIHGQIVITSPTDVLVHLGDIDLQVWSKDAQPEFLGIGTVENLSLAPGAETYNFILKIDAAIQLDKYYPVKAGLTVSANGFAGSSKNVIVNGVVAGLKFDIVF</sequence>
<name>A0A9P3M287_9FUNG</name>
<evidence type="ECO:0000313" key="1">
    <source>
        <dbReference type="EMBL" id="GJJ78805.1"/>
    </source>
</evidence>
<keyword evidence="2" id="KW-1185">Reference proteome</keyword>
<organism evidence="1 2">
    <name type="scientific">Entomortierella parvispora</name>
    <dbReference type="NCBI Taxonomy" id="205924"/>
    <lineage>
        <taxon>Eukaryota</taxon>
        <taxon>Fungi</taxon>
        <taxon>Fungi incertae sedis</taxon>
        <taxon>Mucoromycota</taxon>
        <taxon>Mortierellomycotina</taxon>
        <taxon>Mortierellomycetes</taxon>
        <taxon>Mortierellales</taxon>
        <taxon>Mortierellaceae</taxon>
        <taxon>Entomortierella</taxon>
    </lineage>
</organism>
<reference evidence="1" key="2">
    <citation type="journal article" date="2022" name="Microbiol. Resour. Announc.">
        <title>Whole-Genome Sequence of Entomortierella parvispora E1425, a Mucoromycotan Fungus Associated with Burkholderiaceae-Related Endosymbiotic Bacteria.</title>
        <authorList>
            <person name="Herlambang A."/>
            <person name="Guo Y."/>
            <person name="Takashima Y."/>
            <person name="Narisawa K."/>
            <person name="Ohta H."/>
            <person name="Nishizawa T."/>
        </authorList>
    </citation>
    <scope>NUCLEOTIDE SEQUENCE</scope>
    <source>
        <strain evidence="1">E1425</strain>
    </source>
</reference>
<reference evidence="1" key="1">
    <citation type="submission" date="2021-11" db="EMBL/GenBank/DDBJ databases">
        <authorList>
            <person name="Herlambang A."/>
            <person name="Guo Y."/>
            <person name="Takashima Y."/>
            <person name="Nishizawa T."/>
        </authorList>
    </citation>
    <scope>NUCLEOTIDE SEQUENCE</scope>
    <source>
        <strain evidence="1">E1425</strain>
    </source>
</reference>
<dbReference type="Proteomes" id="UP000827284">
    <property type="component" value="Unassembled WGS sequence"/>
</dbReference>
<gene>
    <name evidence="1" type="ORF">EMPS_11164</name>
</gene>
<evidence type="ECO:0000313" key="2">
    <source>
        <dbReference type="Proteomes" id="UP000827284"/>
    </source>
</evidence>
<comment type="caution">
    <text evidence="1">The sequence shown here is derived from an EMBL/GenBank/DDBJ whole genome shotgun (WGS) entry which is preliminary data.</text>
</comment>
<protein>
    <submittedName>
        <fullName evidence="1">Uncharacterized protein</fullName>
    </submittedName>
</protein>
<proteinExistence type="predicted"/>
<dbReference type="AlphaFoldDB" id="A0A9P3M287"/>
<dbReference type="EMBL" id="BQFW01000015">
    <property type="protein sequence ID" value="GJJ78805.1"/>
    <property type="molecule type" value="Genomic_DNA"/>
</dbReference>